<feature type="region of interest" description="Disordered" evidence="1">
    <location>
        <begin position="1"/>
        <end position="22"/>
    </location>
</feature>
<evidence type="ECO:0008006" key="4">
    <source>
        <dbReference type="Google" id="ProtNLM"/>
    </source>
</evidence>
<name>A0ABQ4BSR5_9ACTN</name>
<sequence length="326" mass="35370">MLSERTRALLAPADPARGRPVPPPLLAAHDLIVKAEQEAGDTTRRAPRVGRRLVLASAAALAAATAVAAVHRDHDAPATLPTGGGLVVRPVAYAIPDHPPAAANHLRELADRIGDAPWDTETGLYTFHHVQEWGTFGAGAEDGRYYKAAVDDHYNWFAADGAGRWVWKHLPAQYRDEASRAYFEAHHDFLDQRADSQGNSAPWNRPPLPTGTAALSSVLDVAEPSNVPDRLTKLYTDYAVPRATRAQLLRLLAGLSGYTWRGPVLDRAGRAGVAVTYQPPYDYQELLIFDPGTGALLAHETLSEQGTASVSRYVLILETRLTATTR</sequence>
<evidence type="ECO:0000256" key="1">
    <source>
        <dbReference type="SAM" id="MobiDB-lite"/>
    </source>
</evidence>
<comment type="caution">
    <text evidence="2">The sequence shown here is derived from an EMBL/GenBank/DDBJ whole genome shotgun (WGS) entry which is preliminary data.</text>
</comment>
<accession>A0ABQ4BSR5</accession>
<keyword evidence="3" id="KW-1185">Reference proteome</keyword>
<dbReference type="Proteomes" id="UP000624709">
    <property type="component" value="Unassembled WGS sequence"/>
</dbReference>
<dbReference type="RefSeq" id="WP_203831289.1">
    <property type="nucleotide sequence ID" value="NZ_BAAATY010000003.1"/>
</dbReference>
<evidence type="ECO:0000313" key="3">
    <source>
        <dbReference type="Proteomes" id="UP000624709"/>
    </source>
</evidence>
<evidence type="ECO:0000313" key="2">
    <source>
        <dbReference type="EMBL" id="GIE73738.1"/>
    </source>
</evidence>
<dbReference type="EMBL" id="BOMS01000187">
    <property type="protein sequence ID" value="GIE73738.1"/>
    <property type="molecule type" value="Genomic_DNA"/>
</dbReference>
<protein>
    <recommendedName>
        <fullName evidence="4">CU044_5270 family protein</fullName>
    </recommendedName>
</protein>
<reference evidence="2 3" key="1">
    <citation type="submission" date="2021-01" db="EMBL/GenBank/DDBJ databases">
        <title>Whole genome shotgun sequence of Actinoplanes palleronii NBRC 14916.</title>
        <authorList>
            <person name="Komaki H."/>
            <person name="Tamura T."/>
        </authorList>
    </citation>
    <scope>NUCLEOTIDE SEQUENCE [LARGE SCALE GENOMIC DNA]</scope>
    <source>
        <strain evidence="2 3">NBRC 14916</strain>
    </source>
</reference>
<organism evidence="2 3">
    <name type="scientific">Actinoplanes palleronii</name>
    <dbReference type="NCBI Taxonomy" id="113570"/>
    <lineage>
        <taxon>Bacteria</taxon>
        <taxon>Bacillati</taxon>
        <taxon>Actinomycetota</taxon>
        <taxon>Actinomycetes</taxon>
        <taxon>Micromonosporales</taxon>
        <taxon>Micromonosporaceae</taxon>
        <taxon>Actinoplanes</taxon>
    </lineage>
</organism>
<proteinExistence type="predicted"/>
<gene>
    <name evidence="2" type="ORF">Apa02nite_098460</name>
</gene>